<feature type="region of interest" description="Disordered" evidence="1">
    <location>
        <begin position="269"/>
        <end position="340"/>
    </location>
</feature>
<name>A0A814X3N2_9BILA</name>
<feature type="compositionally biased region" description="Basic and acidic residues" evidence="1">
    <location>
        <begin position="325"/>
        <end position="340"/>
    </location>
</feature>
<dbReference type="EMBL" id="CAJOBC010008923">
    <property type="protein sequence ID" value="CAF3974535.1"/>
    <property type="molecule type" value="Genomic_DNA"/>
</dbReference>
<proteinExistence type="predicted"/>
<evidence type="ECO:0000313" key="4">
    <source>
        <dbReference type="EMBL" id="CAF3592919.1"/>
    </source>
</evidence>
<dbReference type="EMBL" id="CAJNOK010001386">
    <property type="protein sequence ID" value="CAF0809111.1"/>
    <property type="molecule type" value="Genomic_DNA"/>
</dbReference>
<evidence type="ECO:0000313" key="6">
    <source>
        <dbReference type="Proteomes" id="UP000663829"/>
    </source>
</evidence>
<feature type="compositionally biased region" description="Polar residues" evidence="1">
    <location>
        <begin position="115"/>
        <end position="128"/>
    </location>
</feature>
<sequence length="340" mass="37548">MSQSILANKSDASFSTATVRESITSPTSPATTTPMIKKTPSPRRQTSRTINSINNNRTSPQPLNETTTTNSARVIKPIAVRPSDSVPYNLRSRSKLKPNDQSRLIPSFNEKLSLGKTSTEQSLNTSPSADDEQQNRLLSVPTTSVSNETVQQKSNQKLISPPFTRSAAASAGVKIDDLVGLSTPVSCEFTVPDVPSVQATTYATNITNTTNNSASMNVTKTMRNQPQTQQQNQQQQQQHAVMTRYATRKRKCEDDHRPYLDLLKMKQITQSMRHQSGPSRDPDDEDSGCDYDSPAHSPVEFTDLPPQQFEDSNMSYDSGFSAGSGDRKYTDLDITEIENH</sequence>
<dbReference type="Proteomes" id="UP000677228">
    <property type="component" value="Unassembled WGS sequence"/>
</dbReference>
<dbReference type="EMBL" id="CAJOBA010001386">
    <property type="protein sequence ID" value="CAF3592919.1"/>
    <property type="molecule type" value="Genomic_DNA"/>
</dbReference>
<feature type="compositionally biased region" description="Polar residues" evidence="1">
    <location>
        <begin position="269"/>
        <end position="278"/>
    </location>
</feature>
<protein>
    <submittedName>
        <fullName evidence="3">Uncharacterized protein</fullName>
    </submittedName>
</protein>
<evidence type="ECO:0000313" key="2">
    <source>
        <dbReference type="EMBL" id="CAF0809111.1"/>
    </source>
</evidence>
<feature type="compositionally biased region" description="Polar residues" evidence="1">
    <location>
        <begin position="1"/>
        <end position="21"/>
    </location>
</feature>
<reference evidence="3" key="1">
    <citation type="submission" date="2021-02" db="EMBL/GenBank/DDBJ databases">
        <authorList>
            <person name="Nowell W R."/>
        </authorList>
    </citation>
    <scope>NUCLEOTIDE SEQUENCE</scope>
</reference>
<evidence type="ECO:0000313" key="3">
    <source>
        <dbReference type="EMBL" id="CAF1210505.1"/>
    </source>
</evidence>
<organism evidence="3 6">
    <name type="scientific">Didymodactylos carnosus</name>
    <dbReference type="NCBI Taxonomy" id="1234261"/>
    <lineage>
        <taxon>Eukaryota</taxon>
        <taxon>Metazoa</taxon>
        <taxon>Spiralia</taxon>
        <taxon>Gnathifera</taxon>
        <taxon>Rotifera</taxon>
        <taxon>Eurotatoria</taxon>
        <taxon>Bdelloidea</taxon>
        <taxon>Philodinida</taxon>
        <taxon>Philodinidae</taxon>
        <taxon>Didymodactylos</taxon>
    </lineage>
</organism>
<gene>
    <name evidence="3" type="ORF">GPM918_LOCUS24186</name>
    <name evidence="2" type="ORF">OVA965_LOCUS5054</name>
    <name evidence="5" type="ORF">SRO942_LOCUS24185</name>
    <name evidence="4" type="ORF">TMI583_LOCUS5052</name>
</gene>
<feature type="region of interest" description="Disordered" evidence="1">
    <location>
        <begin position="1"/>
        <end position="136"/>
    </location>
</feature>
<keyword evidence="6" id="KW-1185">Reference proteome</keyword>
<dbReference type="AlphaFoldDB" id="A0A814X3N2"/>
<feature type="compositionally biased region" description="Low complexity" evidence="1">
    <location>
        <begin position="222"/>
        <end position="238"/>
    </location>
</feature>
<dbReference type="Proteomes" id="UP000663829">
    <property type="component" value="Unassembled WGS sequence"/>
</dbReference>
<accession>A0A814X3N2</accession>
<feature type="compositionally biased region" description="Polar residues" evidence="1">
    <location>
        <begin position="42"/>
        <end position="72"/>
    </location>
</feature>
<dbReference type="EMBL" id="CAJNOQ010008922">
    <property type="protein sequence ID" value="CAF1210505.1"/>
    <property type="molecule type" value="Genomic_DNA"/>
</dbReference>
<dbReference type="OrthoDB" id="10037447at2759"/>
<comment type="caution">
    <text evidence="3">The sequence shown here is derived from an EMBL/GenBank/DDBJ whole genome shotgun (WGS) entry which is preliminary data.</text>
</comment>
<feature type="compositionally biased region" description="Polar residues" evidence="1">
    <location>
        <begin position="309"/>
        <end position="318"/>
    </location>
</feature>
<feature type="compositionally biased region" description="Low complexity" evidence="1">
    <location>
        <begin position="22"/>
        <end position="34"/>
    </location>
</feature>
<dbReference type="Proteomes" id="UP000681722">
    <property type="component" value="Unassembled WGS sequence"/>
</dbReference>
<feature type="region of interest" description="Disordered" evidence="1">
    <location>
        <begin position="222"/>
        <end position="256"/>
    </location>
</feature>
<dbReference type="Proteomes" id="UP000682733">
    <property type="component" value="Unassembled WGS sequence"/>
</dbReference>
<evidence type="ECO:0000313" key="5">
    <source>
        <dbReference type="EMBL" id="CAF3974535.1"/>
    </source>
</evidence>
<evidence type="ECO:0000256" key="1">
    <source>
        <dbReference type="SAM" id="MobiDB-lite"/>
    </source>
</evidence>